<comment type="caution">
    <text evidence="2">The sequence shown here is derived from an EMBL/GenBank/DDBJ whole genome shotgun (WGS) entry which is preliminary data.</text>
</comment>
<protein>
    <submittedName>
        <fullName evidence="2">Uncharacterized protein</fullName>
    </submittedName>
</protein>
<evidence type="ECO:0000256" key="1">
    <source>
        <dbReference type="SAM" id="MobiDB-lite"/>
    </source>
</evidence>
<feature type="compositionally biased region" description="Basic and acidic residues" evidence="1">
    <location>
        <begin position="105"/>
        <end position="123"/>
    </location>
</feature>
<feature type="region of interest" description="Disordered" evidence="1">
    <location>
        <begin position="193"/>
        <end position="217"/>
    </location>
</feature>
<dbReference type="EMBL" id="LAZR01051445">
    <property type="protein sequence ID" value="KKK85153.1"/>
    <property type="molecule type" value="Genomic_DNA"/>
</dbReference>
<gene>
    <name evidence="2" type="ORF">LCGC14_2776160</name>
</gene>
<feature type="region of interest" description="Disordered" evidence="1">
    <location>
        <begin position="105"/>
        <end position="129"/>
    </location>
</feature>
<organism evidence="2">
    <name type="scientific">marine sediment metagenome</name>
    <dbReference type="NCBI Taxonomy" id="412755"/>
    <lineage>
        <taxon>unclassified sequences</taxon>
        <taxon>metagenomes</taxon>
        <taxon>ecological metagenomes</taxon>
    </lineage>
</organism>
<reference evidence="2" key="1">
    <citation type="journal article" date="2015" name="Nature">
        <title>Complex archaea that bridge the gap between prokaryotes and eukaryotes.</title>
        <authorList>
            <person name="Spang A."/>
            <person name="Saw J.H."/>
            <person name="Jorgensen S.L."/>
            <person name="Zaremba-Niedzwiedzka K."/>
            <person name="Martijn J."/>
            <person name="Lind A.E."/>
            <person name="van Eijk R."/>
            <person name="Schleper C."/>
            <person name="Guy L."/>
            <person name="Ettema T.J."/>
        </authorList>
    </citation>
    <scope>NUCLEOTIDE SEQUENCE</scope>
</reference>
<proteinExistence type="predicted"/>
<dbReference type="AlphaFoldDB" id="A0A0F8YUK0"/>
<sequence>MFDYTADQAKYARDTKLKDQFGRMWHCTISRKTGQPMGCPSPIGWDDPLKTPNSYLTVPHWEDGEPRTDEVFVDFEGWIADVDQNSTHWDMAITVMGEKKFPLASSEERDKWPENPHLTKEAGPKPFPSRETLIKAMNGDRDLLGLRFDTKTQTIHPVDMTYRDFLTENRRDEFGKTRTMVAIGQLWKEHKGYLDEDESKEDKAEAETEEVTVGTSD</sequence>
<feature type="compositionally biased region" description="Basic and acidic residues" evidence="1">
    <location>
        <begin position="193"/>
        <end position="206"/>
    </location>
</feature>
<name>A0A0F8YUK0_9ZZZZ</name>
<accession>A0A0F8YUK0</accession>
<evidence type="ECO:0000313" key="2">
    <source>
        <dbReference type="EMBL" id="KKK85153.1"/>
    </source>
</evidence>